<gene>
    <name evidence="2" type="ORF">PJV93_07010</name>
</gene>
<sequence length="227" mass="26083">MAEIITDCPRCGAKITSFDIKGSNTIDIIAGWKYTLELFCICRACKNGTIFVVSQKGYHDEITNIVSKKENINDLIDILKYINVKENSTEKPPLYLPEDINEIFQEGITCKSVECYNASATMFRLCLDKATKDLVPNEDTNGLNNKIRRSLGLRLEWLINNNYISKSLEDLMSCIKDDGNDGAHEGIVTKEILEDIYEFTYILLERLYTEPKKVQLAKERREERHKK</sequence>
<evidence type="ECO:0000259" key="1">
    <source>
        <dbReference type="Pfam" id="PF13643"/>
    </source>
</evidence>
<reference evidence="2" key="1">
    <citation type="journal article" date="2023" name="Microorganisms">
        <title>Genomic Characterization of Arcobacter butzleri Strains Isolated from Various Sources in Lithuania.</title>
        <authorList>
            <person name="Uljanovas D."/>
            <person name="Golz G."/>
            <person name="Fleischmann S."/>
            <person name="Kudirkiene E."/>
            <person name="Kasetiene N."/>
            <person name="Grineviciene A."/>
            <person name="Tamuleviciene E."/>
            <person name="Aksomaitiene J."/>
            <person name="Alter T."/>
            <person name="Malakauskas M."/>
        </authorList>
    </citation>
    <scope>NUCLEOTIDE SEQUENCE</scope>
    <source>
        <strain evidence="2">S41</strain>
    </source>
</reference>
<dbReference type="Pfam" id="PF13643">
    <property type="entry name" value="DUF4145"/>
    <property type="match status" value="1"/>
</dbReference>
<evidence type="ECO:0000313" key="3">
    <source>
        <dbReference type="Proteomes" id="UP001170364"/>
    </source>
</evidence>
<feature type="domain" description="DUF4145" evidence="1">
    <location>
        <begin position="110"/>
        <end position="200"/>
    </location>
</feature>
<name>A0AAW7QB59_9BACT</name>
<accession>A0AAW7QB59</accession>
<proteinExistence type="predicted"/>
<reference evidence="2" key="2">
    <citation type="submission" date="2023-01" db="EMBL/GenBank/DDBJ databases">
        <authorList>
            <person name="Uljanovas D."/>
        </authorList>
    </citation>
    <scope>NUCLEOTIDE SEQUENCE</scope>
    <source>
        <strain evidence="2">S41</strain>
    </source>
</reference>
<comment type="caution">
    <text evidence="2">The sequence shown here is derived from an EMBL/GenBank/DDBJ whole genome shotgun (WGS) entry which is preliminary data.</text>
</comment>
<evidence type="ECO:0000313" key="2">
    <source>
        <dbReference type="EMBL" id="MDN5123660.1"/>
    </source>
</evidence>
<dbReference type="RefSeq" id="WP_301370568.1">
    <property type="nucleotide sequence ID" value="NZ_JAQJJF010000004.1"/>
</dbReference>
<protein>
    <submittedName>
        <fullName evidence="2">DUF4145 domain-containing protein</fullName>
    </submittedName>
</protein>
<organism evidence="2 3">
    <name type="scientific">Aliarcobacter butzleri</name>
    <dbReference type="NCBI Taxonomy" id="28197"/>
    <lineage>
        <taxon>Bacteria</taxon>
        <taxon>Pseudomonadati</taxon>
        <taxon>Campylobacterota</taxon>
        <taxon>Epsilonproteobacteria</taxon>
        <taxon>Campylobacterales</taxon>
        <taxon>Arcobacteraceae</taxon>
        <taxon>Aliarcobacter</taxon>
    </lineage>
</organism>
<dbReference type="InterPro" id="IPR025285">
    <property type="entry name" value="DUF4145"/>
</dbReference>
<dbReference type="AlphaFoldDB" id="A0AAW7QB59"/>
<dbReference type="EMBL" id="JAQJJG010000006">
    <property type="protein sequence ID" value="MDN5123660.1"/>
    <property type="molecule type" value="Genomic_DNA"/>
</dbReference>
<dbReference type="Proteomes" id="UP001170364">
    <property type="component" value="Unassembled WGS sequence"/>
</dbReference>